<proteinExistence type="predicted"/>
<name>A0A4S8M430_DENBC</name>
<evidence type="ECO:0000313" key="2">
    <source>
        <dbReference type="EMBL" id="THU96760.1"/>
    </source>
</evidence>
<organism evidence="2 3">
    <name type="scientific">Dendrothele bispora (strain CBS 962.96)</name>
    <dbReference type="NCBI Taxonomy" id="1314807"/>
    <lineage>
        <taxon>Eukaryota</taxon>
        <taxon>Fungi</taxon>
        <taxon>Dikarya</taxon>
        <taxon>Basidiomycota</taxon>
        <taxon>Agaricomycotina</taxon>
        <taxon>Agaricomycetes</taxon>
        <taxon>Agaricomycetidae</taxon>
        <taxon>Agaricales</taxon>
        <taxon>Agaricales incertae sedis</taxon>
        <taxon>Dendrothele</taxon>
    </lineage>
</organism>
<reference evidence="2 3" key="1">
    <citation type="journal article" date="2019" name="Nat. Ecol. Evol.">
        <title>Megaphylogeny resolves global patterns of mushroom evolution.</title>
        <authorList>
            <person name="Varga T."/>
            <person name="Krizsan K."/>
            <person name="Foldi C."/>
            <person name="Dima B."/>
            <person name="Sanchez-Garcia M."/>
            <person name="Sanchez-Ramirez S."/>
            <person name="Szollosi G.J."/>
            <person name="Szarkandi J.G."/>
            <person name="Papp V."/>
            <person name="Albert L."/>
            <person name="Andreopoulos W."/>
            <person name="Angelini C."/>
            <person name="Antonin V."/>
            <person name="Barry K.W."/>
            <person name="Bougher N.L."/>
            <person name="Buchanan P."/>
            <person name="Buyck B."/>
            <person name="Bense V."/>
            <person name="Catcheside P."/>
            <person name="Chovatia M."/>
            <person name="Cooper J."/>
            <person name="Damon W."/>
            <person name="Desjardin D."/>
            <person name="Finy P."/>
            <person name="Geml J."/>
            <person name="Haridas S."/>
            <person name="Hughes K."/>
            <person name="Justo A."/>
            <person name="Karasinski D."/>
            <person name="Kautmanova I."/>
            <person name="Kiss B."/>
            <person name="Kocsube S."/>
            <person name="Kotiranta H."/>
            <person name="LaButti K.M."/>
            <person name="Lechner B.E."/>
            <person name="Liimatainen K."/>
            <person name="Lipzen A."/>
            <person name="Lukacs Z."/>
            <person name="Mihaltcheva S."/>
            <person name="Morgado L.N."/>
            <person name="Niskanen T."/>
            <person name="Noordeloos M.E."/>
            <person name="Ohm R.A."/>
            <person name="Ortiz-Santana B."/>
            <person name="Ovrebo C."/>
            <person name="Racz N."/>
            <person name="Riley R."/>
            <person name="Savchenko A."/>
            <person name="Shiryaev A."/>
            <person name="Soop K."/>
            <person name="Spirin V."/>
            <person name="Szebenyi C."/>
            <person name="Tomsovsky M."/>
            <person name="Tulloss R.E."/>
            <person name="Uehling J."/>
            <person name="Grigoriev I.V."/>
            <person name="Vagvolgyi C."/>
            <person name="Papp T."/>
            <person name="Martin F.M."/>
            <person name="Miettinen O."/>
            <person name="Hibbett D.S."/>
            <person name="Nagy L.G."/>
        </authorList>
    </citation>
    <scope>NUCLEOTIDE SEQUENCE [LARGE SCALE GENOMIC DNA]</scope>
    <source>
        <strain evidence="2 3">CBS 962.96</strain>
    </source>
</reference>
<dbReference type="InterPro" id="IPR029058">
    <property type="entry name" value="AB_hydrolase_fold"/>
</dbReference>
<dbReference type="SUPFAM" id="SSF53474">
    <property type="entry name" value="alpha/beta-Hydrolases"/>
    <property type="match status" value="1"/>
</dbReference>
<feature type="domain" description="AB hydrolase-1" evidence="1">
    <location>
        <begin position="50"/>
        <end position="153"/>
    </location>
</feature>
<evidence type="ECO:0000313" key="3">
    <source>
        <dbReference type="Proteomes" id="UP000297245"/>
    </source>
</evidence>
<dbReference type="AlphaFoldDB" id="A0A4S8M430"/>
<dbReference type="InterPro" id="IPR050471">
    <property type="entry name" value="AB_hydrolase"/>
</dbReference>
<gene>
    <name evidence="2" type="ORF">K435DRAFT_858228</name>
</gene>
<dbReference type="EMBL" id="ML179169">
    <property type="protein sequence ID" value="THU96760.1"/>
    <property type="molecule type" value="Genomic_DNA"/>
</dbReference>
<dbReference type="InterPro" id="IPR000073">
    <property type="entry name" value="AB_hydrolase_1"/>
</dbReference>
<protein>
    <submittedName>
        <fullName evidence="2">Alpha/beta-hydrolase</fullName>
    </submittedName>
</protein>
<keyword evidence="3" id="KW-1185">Reference proteome</keyword>
<sequence length="351" mass="39449">MPIVPVETRSGLVNFNCTISTPTKTEADAIELGLPTIVFMHNVYLPQISFHSQFVDPMLRKFNLVTFDFRSHGETTGAKVPAGYDQEEMTDDVLRLLHELNIPEQFHIMALSLGTVVALEIATRYPQRCLSLLLVGALGAPEQTGQEAVILREMHQDVHVAWKQGYPDKQTVLEDVLKDAFYGGMQLGFSGLQSAFGDACLAIGFNYAEHHWTIDNLDEFRYTTLDLYHNRRGFSKSQLSRIRCPIRLFKGEADMAHSPEFAQKFAETLREAGCDAELTFVPKAPHLVNIDHAEYINPVLHDLVMAQTSEEIPDAPTPVFSPWTPLLKDAGWIPEGDDEDEDGFIIHYQGF</sequence>
<keyword evidence="2" id="KW-0378">Hydrolase</keyword>
<dbReference type="GO" id="GO:0004806">
    <property type="term" value="F:triacylglycerol lipase activity"/>
    <property type="evidence" value="ECO:0007669"/>
    <property type="project" value="TreeGrafter"/>
</dbReference>
<dbReference type="OrthoDB" id="19657at2759"/>
<dbReference type="PANTHER" id="PTHR43433:SF5">
    <property type="entry name" value="AB HYDROLASE-1 DOMAIN-CONTAINING PROTEIN"/>
    <property type="match status" value="1"/>
</dbReference>
<dbReference type="GO" id="GO:0046503">
    <property type="term" value="P:glycerolipid catabolic process"/>
    <property type="evidence" value="ECO:0007669"/>
    <property type="project" value="TreeGrafter"/>
</dbReference>
<dbReference type="PANTHER" id="PTHR43433">
    <property type="entry name" value="HYDROLASE, ALPHA/BETA FOLD FAMILY PROTEIN"/>
    <property type="match status" value="1"/>
</dbReference>
<dbReference type="Pfam" id="PF00561">
    <property type="entry name" value="Abhydrolase_1"/>
    <property type="match status" value="1"/>
</dbReference>
<dbReference type="Gene3D" id="3.40.50.1820">
    <property type="entry name" value="alpha/beta hydrolase"/>
    <property type="match status" value="1"/>
</dbReference>
<accession>A0A4S8M430</accession>
<evidence type="ECO:0000259" key="1">
    <source>
        <dbReference type="Pfam" id="PF00561"/>
    </source>
</evidence>
<dbReference type="Proteomes" id="UP000297245">
    <property type="component" value="Unassembled WGS sequence"/>
</dbReference>